<dbReference type="InParanoid" id="A7RLL9"/>
<keyword evidence="5" id="KW-1185">Reference proteome</keyword>
<dbReference type="GO" id="GO:0003723">
    <property type="term" value="F:RNA binding"/>
    <property type="evidence" value="ECO:0007669"/>
    <property type="project" value="UniProtKB-UniRule"/>
</dbReference>
<dbReference type="PANTHER" id="PTHR12155">
    <property type="entry name" value="SCHLAFEN"/>
    <property type="match status" value="1"/>
</dbReference>
<protein>
    <recommendedName>
        <fullName evidence="3">RRM domain-containing protein</fullName>
    </recommendedName>
</protein>
<accession>A7RLL9</accession>
<feature type="domain" description="RRM" evidence="3">
    <location>
        <begin position="10"/>
        <end position="95"/>
    </location>
</feature>
<dbReference type="PANTHER" id="PTHR12155:SF48">
    <property type="entry name" value="RRM DOMAIN-CONTAINING PROTEIN"/>
    <property type="match status" value="1"/>
</dbReference>
<keyword evidence="1" id="KW-0694">RNA-binding</keyword>
<dbReference type="OMA" id="KETIDIC"/>
<dbReference type="EMBL" id="DS469518">
    <property type="protein sequence ID" value="EDO47714.1"/>
    <property type="molecule type" value="Genomic_DNA"/>
</dbReference>
<feature type="compositionally biased region" description="Basic and acidic residues" evidence="2">
    <location>
        <begin position="94"/>
        <end position="109"/>
    </location>
</feature>
<evidence type="ECO:0000313" key="5">
    <source>
        <dbReference type="Proteomes" id="UP000001593"/>
    </source>
</evidence>
<feature type="region of interest" description="Disordered" evidence="2">
    <location>
        <begin position="94"/>
        <end position="119"/>
    </location>
</feature>
<dbReference type="InterPro" id="IPR038461">
    <property type="entry name" value="Schlafen_AlbA_2_dom_sf"/>
</dbReference>
<organism evidence="4 5">
    <name type="scientific">Nematostella vectensis</name>
    <name type="common">Starlet sea anemone</name>
    <dbReference type="NCBI Taxonomy" id="45351"/>
    <lineage>
        <taxon>Eukaryota</taxon>
        <taxon>Metazoa</taxon>
        <taxon>Cnidaria</taxon>
        <taxon>Anthozoa</taxon>
        <taxon>Hexacorallia</taxon>
        <taxon>Actiniaria</taxon>
        <taxon>Edwardsiidae</taxon>
        <taxon>Nematostella</taxon>
    </lineage>
</organism>
<dbReference type="Pfam" id="PF04326">
    <property type="entry name" value="SLFN_AlbA_2"/>
    <property type="match status" value="1"/>
</dbReference>
<evidence type="ECO:0000256" key="2">
    <source>
        <dbReference type="SAM" id="MobiDB-lite"/>
    </source>
</evidence>
<dbReference type="PhylomeDB" id="A7RLL9"/>
<dbReference type="Gene3D" id="3.30.950.30">
    <property type="entry name" value="Schlafen, AAA domain"/>
    <property type="match status" value="1"/>
</dbReference>
<dbReference type="Gene3D" id="3.30.70.330">
    <property type="match status" value="1"/>
</dbReference>
<dbReference type="InterPro" id="IPR029684">
    <property type="entry name" value="Schlafen"/>
</dbReference>
<dbReference type="eggNOG" id="ENOG502QTT1">
    <property type="taxonomic scope" value="Eukaryota"/>
</dbReference>
<dbReference type="InterPro" id="IPR035979">
    <property type="entry name" value="RBD_domain_sf"/>
</dbReference>
<dbReference type="Pfam" id="PF00076">
    <property type="entry name" value="RRM_1"/>
    <property type="match status" value="1"/>
</dbReference>
<evidence type="ECO:0000256" key="1">
    <source>
        <dbReference type="PROSITE-ProRule" id="PRU00176"/>
    </source>
</evidence>
<dbReference type="InterPro" id="IPR012677">
    <property type="entry name" value="Nucleotide-bd_a/b_plait_sf"/>
</dbReference>
<evidence type="ECO:0000313" key="4">
    <source>
        <dbReference type="EMBL" id="EDO47714.1"/>
    </source>
</evidence>
<reference evidence="4 5" key="1">
    <citation type="journal article" date="2007" name="Science">
        <title>Sea anemone genome reveals ancestral eumetazoan gene repertoire and genomic organization.</title>
        <authorList>
            <person name="Putnam N.H."/>
            <person name="Srivastava M."/>
            <person name="Hellsten U."/>
            <person name="Dirks B."/>
            <person name="Chapman J."/>
            <person name="Salamov A."/>
            <person name="Terry A."/>
            <person name="Shapiro H."/>
            <person name="Lindquist E."/>
            <person name="Kapitonov V.V."/>
            <person name="Jurka J."/>
            <person name="Genikhovich G."/>
            <person name="Grigoriev I.V."/>
            <person name="Lucas S.M."/>
            <person name="Steele R.E."/>
            <person name="Finnerty J.R."/>
            <person name="Technau U."/>
            <person name="Martindale M.Q."/>
            <person name="Rokhsar D.S."/>
        </authorList>
    </citation>
    <scope>NUCLEOTIDE SEQUENCE [LARGE SCALE GENOMIC DNA]</scope>
    <source>
        <strain evidence="5">CH2 X CH6</strain>
    </source>
</reference>
<dbReference type="Proteomes" id="UP000001593">
    <property type="component" value="Unassembled WGS sequence"/>
</dbReference>
<name>A7RLL9_NEMVE</name>
<dbReference type="OrthoDB" id="5966064at2759"/>
<feature type="compositionally biased region" description="Basic residues" evidence="2">
    <location>
        <begin position="110"/>
        <end position="119"/>
    </location>
</feature>
<dbReference type="AlphaFoldDB" id="A7RLL9"/>
<dbReference type="HOGENOM" id="CLU_644520_0_0_1"/>
<proteinExistence type="predicted"/>
<gene>
    <name evidence="4" type="ORF">NEMVEDRAFT_v1g239156</name>
</gene>
<sequence>MDSVQSPVRTQCFVGNLRSDVPKTMLEDKLRASFESLGIFVCSVDVCRRNGKKPTHAFVDLASKSDLENAITNADRFDQKLVFDGKIIRVASRDQKGSDAQDAAKERQKFRNKGKQKGKLKVQSIGTRKMMSLHNPSGNKPPPIVSQNTSPYLQHKHSNEVDNGEGYIIGQKLGTEDRLTEYKRGGGNYLVKRMRSYINEYVCALLNSEGGRLLIGVEDDCKVCGVECSDQMEDQLRQELDSVIKRFKPPVLPNMYRVNFKSVYKSLSDEPMEVDNLKVNPLKDVTVENGAPVLTESMFPGSNNESVPGPSGLNNRNGVILELTSLKVIELKVDKPKKCPSLYENEEGVVYIRRDGSIQRLRASEIQEWLRQNASDSHVKVLQMENESLKTECQKKDRIITRISEQNENLERQTLSKSKSAVCTLL</sequence>
<dbReference type="InterPro" id="IPR007421">
    <property type="entry name" value="Schlafen_AlbA_2_dom"/>
</dbReference>
<dbReference type="InterPro" id="IPR000504">
    <property type="entry name" value="RRM_dom"/>
</dbReference>
<dbReference type="SUPFAM" id="SSF54928">
    <property type="entry name" value="RNA-binding domain, RBD"/>
    <property type="match status" value="1"/>
</dbReference>
<dbReference type="KEGG" id="nve:5519905"/>
<dbReference type="PROSITE" id="PS50102">
    <property type="entry name" value="RRM"/>
    <property type="match status" value="1"/>
</dbReference>
<evidence type="ECO:0000259" key="3">
    <source>
        <dbReference type="PROSITE" id="PS50102"/>
    </source>
</evidence>